<dbReference type="AlphaFoldDB" id="A0A9N9HDY4"/>
<reference evidence="1" key="1">
    <citation type="submission" date="2021-06" db="EMBL/GenBank/DDBJ databases">
        <authorList>
            <person name="Kallberg Y."/>
            <person name="Tangrot J."/>
            <person name="Rosling A."/>
        </authorList>
    </citation>
    <scope>NUCLEOTIDE SEQUENCE</scope>
    <source>
        <strain evidence="1">UK204</strain>
    </source>
</reference>
<sequence length="151" mass="17885">FVKTTTYFEVSKYITHSIISPLLKEIERCVKLLNLVFKTNVDLENIDNIFEKIDKDTYEMLEKVKYHLYKAIKIYWHTEEDDALISAILNPKIKSFTFINNQDLKDQVKTLLQNKYNILKGENLSPILPEIRSILLQSFLYQTSLFSIFKK</sequence>
<feature type="non-terminal residue" evidence="1">
    <location>
        <position position="151"/>
    </location>
</feature>
<accession>A0A9N9HDY4</accession>
<protein>
    <submittedName>
        <fullName evidence="1">15091_t:CDS:1</fullName>
    </submittedName>
</protein>
<keyword evidence="2" id="KW-1185">Reference proteome</keyword>
<proteinExistence type="predicted"/>
<evidence type="ECO:0000313" key="1">
    <source>
        <dbReference type="EMBL" id="CAG8680670.1"/>
    </source>
</evidence>
<evidence type="ECO:0000313" key="2">
    <source>
        <dbReference type="Proteomes" id="UP000789570"/>
    </source>
</evidence>
<comment type="caution">
    <text evidence="1">The sequence shown here is derived from an EMBL/GenBank/DDBJ whole genome shotgun (WGS) entry which is preliminary data.</text>
</comment>
<name>A0A9N9HDY4_9GLOM</name>
<gene>
    <name evidence="1" type="ORF">FCALED_LOCUS12487</name>
</gene>
<dbReference type="Proteomes" id="UP000789570">
    <property type="component" value="Unassembled WGS sequence"/>
</dbReference>
<dbReference type="OrthoDB" id="10525236at2759"/>
<organism evidence="1 2">
    <name type="scientific">Funneliformis caledonium</name>
    <dbReference type="NCBI Taxonomy" id="1117310"/>
    <lineage>
        <taxon>Eukaryota</taxon>
        <taxon>Fungi</taxon>
        <taxon>Fungi incertae sedis</taxon>
        <taxon>Mucoromycota</taxon>
        <taxon>Glomeromycotina</taxon>
        <taxon>Glomeromycetes</taxon>
        <taxon>Glomerales</taxon>
        <taxon>Glomeraceae</taxon>
        <taxon>Funneliformis</taxon>
    </lineage>
</organism>
<dbReference type="EMBL" id="CAJVPQ010006106">
    <property type="protein sequence ID" value="CAG8680670.1"/>
    <property type="molecule type" value="Genomic_DNA"/>
</dbReference>